<proteinExistence type="predicted"/>
<name>A0ACC0FMD7_9ERIC</name>
<evidence type="ECO:0000313" key="2">
    <source>
        <dbReference type="Proteomes" id="UP001060215"/>
    </source>
</evidence>
<reference evidence="1 2" key="1">
    <citation type="journal article" date="2022" name="Plant J.">
        <title>Chromosome-level genome of Camellia lanceoleosa provides a valuable resource for understanding genome evolution and self-incompatibility.</title>
        <authorList>
            <person name="Gong W."/>
            <person name="Xiao S."/>
            <person name="Wang L."/>
            <person name="Liao Z."/>
            <person name="Chang Y."/>
            <person name="Mo W."/>
            <person name="Hu G."/>
            <person name="Li W."/>
            <person name="Zhao G."/>
            <person name="Zhu H."/>
            <person name="Hu X."/>
            <person name="Ji K."/>
            <person name="Xiang X."/>
            <person name="Song Q."/>
            <person name="Yuan D."/>
            <person name="Jin S."/>
            <person name="Zhang L."/>
        </authorList>
    </citation>
    <scope>NUCLEOTIDE SEQUENCE [LARGE SCALE GENOMIC DNA]</scope>
    <source>
        <strain evidence="1">SQ_2022a</strain>
    </source>
</reference>
<organism evidence="1 2">
    <name type="scientific">Camellia lanceoleosa</name>
    <dbReference type="NCBI Taxonomy" id="1840588"/>
    <lineage>
        <taxon>Eukaryota</taxon>
        <taxon>Viridiplantae</taxon>
        <taxon>Streptophyta</taxon>
        <taxon>Embryophyta</taxon>
        <taxon>Tracheophyta</taxon>
        <taxon>Spermatophyta</taxon>
        <taxon>Magnoliopsida</taxon>
        <taxon>eudicotyledons</taxon>
        <taxon>Gunneridae</taxon>
        <taxon>Pentapetalae</taxon>
        <taxon>asterids</taxon>
        <taxon>Ericales</taxon>
        <taxon>Theaceae</taxon>
        <taxon>Camellia</taxon>
    </lineage>
</organism>
<dbReference type="Proteomes" id="UP001060215">
    <property type="component" value="Chromosome 14"/>
</dbReference>
<comment type="caution">
    <text evidence="1">The sequence shown here is derived from an EMBL/GenBank/DDBJ whole genome shotgun (WGS) entry which is preliminary data.</text>
</comment>
<gene>
    <name evidence="1" type="ORF">LOK49_LG13G02927</name>
</gene>
<sequence>MSIHFVPCSASATSSDASFLALPLVTSNPDSCKLILCCEDDVDILEQVKNCYKVIEVDAPVTHEIMEVLIQIARREDFDLPMSFAGKIASKSKQNLRKAIMALEACKAHK</sequence>
<accession>A0ACC0FMD7</accession>
<dbReference type="EMBL" id="CM045771">
    <property type="protein sequence ID" value="KAI7989951.1"/>
    <property type="molecule type" value="Genomic_DNA"/>
</dbReference>
<protein>
    <submittedName>
        <fullName evidence="1">Replication factor C subunit 3</fullName>
    </submittedName>
</protein>
<evidence type="ECO:0000313" key="1">
    <source>
        <dbReference type="EMBL" id="KAI7989951.1"/>
    </source>
</evidence>
<keyword evidence="2" id="KW-1185">Reference proteome</keyword>